<feature type="region of interest" description="Disordered" evidence="6">
    <location>
        <begin position="461"/>
        <end position="488"/>
    </location>
</feature>
<feature type="compositionally biased region" description="Polar residues" evidence="6">
    <location>
        <begin position="1"/>
        <end position="14"/>
    </location>
</feature>
<evidence type="ECO:0000256" key="4">
    <source>
        <dbReference type="ARBA" id="ARBA00022989"/>
    </source>
</evidence>
<evidence type="ECO:0000256" key="2">
    <source>
        <dbReference type="ARBA" id="ARBA00022448"/>
    </source>
</evidence>
<evidence type="ECO:0008006" key="10">
    <source>
        <dbReference type="Google" id="ProtNLM"/>
    </source>
</evidence>
<organism evidence="8 9">
    <name type="scientific">Wickerhamomyces mucosus</name>
    <dbReference type="NCBI Taxonomy" id="1378264"/>
    <lineage>
        <taxon>Eukaryota</taxon>
        <taxon>Fungi</taxon>
        <taxon>Dikarya</taxon>
        <taxon>Ascomycota</taxon>
        <taxon>Saccharomycotina</taxon>
        <taxon>Saccharomycetes</taxon>
        <taxon>Phaffomycetales</taxon>
        <taxon>Wickerhamomycetaceae</taxon>
        <taxon>Wickerhamomyces</taxon>
    </lineage>
</organism>
<gene>
    <name evidence="8" type="ORF">WICMUC_001007</name>
</gene>
<feature type="transmembrane region" description="Helical" evidence="7">
    <location>
        <begin position="197"/>
        <end position="218"/>
    </location>
</feature>
<protein>
    <recommendedName>
        <fullName evidence="10">Major facilitator superfamily (MFS) profile domain-containing protein</fullName>
    </recommendedName>
</protein>
<evidence type="ECO:0000256" key="7">
    <source>
        <dbReference type="SAM" id="Phobius"/>
    </source>
</evidence>
<keyword evidence="3 7" id="KW-0812">Transmembrane</keyword>
<keyword evidence="5 7" id="KW-0472">Membrane</keyword>
<dbReference type="PANTHER" id="PTHR43791">
    <property type="entry name" value="PERMEASE-RELATED"/>
    <property type="match status" value="1"/>
</dbReference>
<dbReference type="GO" id="GO:0016020">
    <property type="term" value="C:membrane"/>
    <property type="evidence" value="ECO:0007669"/>
    <property type="project" value="UniProtKB-SubCell"/>
</dbReference>
<dbReference type="OrthoDB" id="3639251at2759"/>
<dbReference type="AlphaFoldDB" id="A0A9P8PWD8"/>
<evidence type="ECO:0000313" key="8">
    <source>
        <dbReference type="EMBL" id="KAH3679387.1"/>
    </source>
</evidence>
<keyword evidence="9" id="KW-1185">Reference proteome</keyword>
<dbReference type="GO" id="GO:0022857">
    <property type="term" value="F:transmembrane transporter activity"/>
    <property type="evidence" value="ECO:0007669"/>
    <property type="project" value="InterPro"/>
</dbReference>
<evidence type="ECO:0000313" key="9">
    <source>
        <dbReference type="Proteomes" id="UP000769528"/>
    </source>
</evidence>
<dbReference type="InterPro" id="IPR011701">
    <property type="entry name" value="MFS"/>
</dbReference>
<feature type="transmembrane region" description="Helical" evidence="7">
    <location>
        <begin position="428"/>
        <end position="449"/>
    </location>
</feature>
<reference evidence="8" key="1">
    <citation type="journal article" date="2021" name="Open Biol.">
        <title>Shared evolutionary footprints suggest mitochondrial oxidative damage underlies multiple complex I losses in fungi.</title>
        <authorList>
            <person name="Schikora-Tamarit M.A."/>
            <person name="Marcet-Houben M."/>
            <person name="Nosek J."/>
            <person name="Gabaldon T."/>
        </authorList>
    </citation>
    <scope>NUCLEOTIDE SEQUENCE</scope>
    <source>
        <strain evidence="8">CBS6341</strain>
    </source>
</reference>
<dbReference type="EMBL" id="JAEUBF010000315">
    <property type="protein sequence ID" value="KAH3679387.1"/>
    <property type="molecule type" value="Genomic_DNA"/>
</dbReference>
<feature type="transmembrane region" description="Helical" evidence="7">
    <location>
        <begin position="54"/>
        <end position="75"/>
    </location>
</feature>
<dbReference type="SUPFAM" id="SSF103473">
    <property type="entry name" value="MFS general substrate transporter"/>
    <property type="match status" value="1"/>
</dbReference>
<name>A0A9P8PWD8_9ASCO</name>
<feature type="transmembrane region" description="Helical" evidence="7">
    <location>
        <begin position="331"/>
        <end position="349"/>
    </location>
</feature>
<comment type="caution">
    <text evidence="8">The sequence shown here is derived from an EMBL/GenBank/DDBJ whole genome shotgun (WGS) entry which is preliminary data.</text>
</comment>
<accession>A0A9P8PWD8</accession>
<dbReference type="Proteomes" id="UP000769528">
    <property type="component" value="Unassembled WGS sequence"/>
</dbReference>
<sequence length="504" mass="57272">MTSSIKEGSSAEKQSGNEDDLYQPKQTTFRLFIQTLKSMFIWYPTNYSKAERKYLFKLDLSIMVYACLSFFAKFLDQTNITNAYVKDLKLFHNELNWLNITYLSGYVFAQVPFLALISRPKYSKYVLPTLEILYGICTFCQSRYYGTEGWRGNPSEIFVRAATWFLCSSVGTMFSGYLQSAAYTHLNGVGGLTGWRWLFVIDGIITIPIAFIGFVFWVGTPESGKPWFFTDEDYALALERRQRYKIEKAGKLDFKVIKRTFSTWHWYVYVFSYICMLMAYYPTGYLTLWMKSKKTYSVPQIDNIPTILSAVSIVSIFVGSSLAAVIKPWKVFIFVNSMFTIYYIIMIIYNVPDGLIFFAFFVTGVGASVSPILYTTVNRVLKNDQEKKAIVMGSMMGIGYFVYTWAPLGMYPTHSKNAENAAPRWKRGYPISFVFSLLLTAAFLLATYLHHRDNKSAATKSIDNVEDSDDENSASSSAAGLATETGKDVSVSVVRPISSARSDI</sequence>
<dbReference type="Gene3D" id="1.20.1250.20">
    <property type="entry name" value="MFS general substrate transporter like domains"/>
    <property type="match status" value="2"/>
</dbReference>
<dbReference type="InterPro" id="IPR036259">
    <property type="entry name" value="MFS_trans_sf"/>
</dbReference>
<proteinExistence type="predicted"/>
<evidence type="ECO:0000256" key="1">
    <source>
        <dbReference type="ARBA" id="ARBA00004141"/>
    </source>
</evidence>
<evidence type="ECO:0000256" key="6">
    <source>
        <dbReference type="SAM" id="MobiDB-lite"/>
    </source>
</evidence>
<feature type="transmembrane region" description="Helical" evidence="7">
    <location>
        <begin position="95"/>
        <end position="117"/>
    </location>
</feature>
<dbReference type="Pfam" id="PF07690">
    <property type="entry name" value="MFS_1"/>
    <property type="match status" value="1"/>
</dbReference>
<feature type="transmembrane region" description="Helical" evidence="7">
    <location>
        <begin position="355"/>
        <end position="377"/>
    </location>
</feature>
<feature type="transmembrane region" description="Helical" evidence="7">
    <location>
        <begin position="264"/>
        <end position="283"/>
    </location>
</feature>
<comment type="subcellular location">
    <subcellularLocation>
        <location evidence="1">Membrane</location>
        <topology evidence="1">Multi-pass membrane protein</topology>
    </subcellularLocation>
</comment>
<feature type="transmembrane region" description="Helical" evidence="7">
    <location>
        <begin position="303"/>
        <end position="324"/>
    </location>
</feature>
<feature type="transmembrane region" description="Helical" evidence="7">
    <location>
        <begin position="389"/>
        <end position="408"/>
    </location>
</feature>
<keyword evidence="2" id="KW-0813">Transport</keyword>
<reference evidence="8" key="2">
    <citation type="submission" date="2021-01" db="EMBL/GenBank/DDBJ databases">
        <authorList>
            <person name="Schikora-Tamarit M.A."/>
        </authorList>
    </citation>
    <scope>NUCLEOTIDE SEQUENCE</scope>
    <source>
        <strain evidence="8">CBS6341</strain>
    </source>
</reference>
<feature type="region of interest" description="Disordered" evidence="6">
    <location>
        <begin position="1"/>
        <end position="21"/>
    </location>
</feature>
<keyword evidence="4 7" id="KW-1133">Transmembrane helix</keyword>
<dbReference type="PANTHER" id="PTHR43791:SF28">
    <property type="entry name" value="MAJOR FACILITATOR SUPERFAMILY (MFS) PROFILE DOMAIN-CONTAINING PROTEIN"/>
    <property type="match status" value="1"/>
</dbReference>
<feature type="transmembrane region" description="Helical" evidence="7">
    <location>
        <begin position="157"/>
        <end position="177"/>
    </location>
</feature>
<evidence type="ECO:0000256" key="3">
    <source>
        <dbReference type="ARBA" id="ARBA00022692"/>
    </source>
</evidence>
<evidence type="ECO:0000256" key="5">
    <source>
        <dbReference type="ARBA" id="ARBA00023136"/>
    </source>
</evidence>